<gene>
    <name evidence="2" type="ORF">SAMN05421664_1763</name>
</gene>
<dbReference type="EMBL" id="FNKL01000002">
    <property type="protein sequence ID" value="SDQ48162.1"/>
    <property type="molecule type" value="Genomic_DNA"/>
</dbReference>
<dbReference type="RefSeq" id="WP_089755354.1">
    <property type="nucleotide sequence ID" value="NZ_FNKL01000002.1"/>
</dbReference>
<name>A0A1H1B8E7_9FLAO</name>
<keyword evidence="1" id="KW-1133">Transmembrane helix</keyword>
<evidence type="ECO:0008006" key="4">
    <source>
        <dbReference type="Google" id="ProtNLM"/>
    </source>
</evidence>
<feature type="transmembrane region" description="Helical" evidence="1">
    <location>
        <begin position="120"/>
        <end position="148"/>
    </location>
</feature>
<evidence type="ECO:0000313" key="3">
    <source>
        <dbReference type="Proteomes" id="UP000199627"/>
    </source>
</evidence>
<evidence type="ECO:0000313" key="2">
    <source>
        <dbReference type="EMBL" id="SDQ48162.1"/>
    </source>
</evidence>
<feature type="transmembrane region" description="Helical" evidence="1">
    <location>
        <begin position="31"/>
        <end position="56"/>
    </location>
</feature>
<organism evidence="2 3">
    <name type="scientific">Chryseobacterium soldanellicola</name>
    <dbReference type="NCBI Taxonomy" id="311333"/>
    <lineage>
        <taxon>Bacteria</taxon>
        <taxon>Pseudomonadati</taxon>
        <taxon>Bacteroidota</taxon>
        <taxon>Flavobacteriia</taxon>
        <taxon>Flavobacteriales</taxon>
        <taxon>Weeksellaceae</taxon>
        <taxon>Chryseobacterium group</taxon>
        <taxon>Chryseobacterium</taxon>
    </lineage>
</organism>
<feature type="transmembrane region" description="Helical" evidence="1">
    <location>
        <begin position="169"/>
        <end position="202"/>
    </location>
</feature>
<feature type="transmembrane region" description="Helical" evidence="1">
    <location>
        <begin position="83"/>
        <end position="108"/>
    </location>
</feature>
<accession>A0A1H1B8E7</accession>
<dbReference type="Proteomes" id="UP000199627">
    <property type="component" value="Unassembled WGS sequence"/>
</dbReference>
<dbReference type="STRING" id="311333.SAMN05421664_1763"/>
<dbReference type="OrthoDB" id="1274380at2"/>
<evidence type="ECO:0000256" key="1">
    <source>
        <dbReference type="SAM" id="Phobius"/>
    </source>
</evidence>
<keyword evidence="3" id="KW-1185">Reference proteome</keyword>
<proteinExistence type="predicted"/>
<keyword evidence="1" id="KW-0812">Transmembrane</keyword>
<reference evidence="3" key="1">
    <citation type="submission" date="2016-10" db="EMBL/GenBank/DDBJ databases">
        <authorList>
            <person name="Varghese N."/>
            <person name="Submissions S."/>
        </authorList>
    </citation>
    <scope>NUCLEOTIDE SEQUENCE [LARGE SCALE GENOMIC DNA]</scope>
    <source>
        <strain evidence="3">DSM 17072</strain>
    </source>
</reference>
<dbReference type="AlphaFoldDB" id="A0A1H1B8E7"/>
<sequence>MMKFSAKPVNFKLNDYLSNGYEFLKNNFGNLLGAFLLCIVMSIIPFCSFLAVGNFYKYCRDLRAGKQVSAGDIFNFDNFMPYFILQLILVGGILLLYIPMIIMMPIMANNHGEPSSAMLFFIPYMVILYIAIIIICLKGFYIPALISLGGVTDVKTAWKMSVTMGKGNLLSIFLFALVVSLIGNLGILACGIGIFLTLPFVYTAHYFAFEDAMKQVEYDEIIEIGSKNEF</sequence>
<protein>
    <recommendedName>
        <fullName evidence="4">DUF4013 domain-containing protein</fullName>
    </recommendedName>
</protein>
<keyword evidence="1" id="KW-0472">Membrane</keyword>